<evidence type="ECO:0000259" key="2">
    <source>
        <dbReference type="Pfam" id="PF20938"/>
    </source>
</evidence>
<dbReference type="Proteomes" id="UP000199300">
    <property type="component" value="Unassembled WGS sequence"/>
</dbReference>
<dbReference type="STRING" id="872970.SAMN04488134_101681"/>
<protein>
    <recommendedName>
        <fullName evidence="5">DUF2264 domain-containing protein</fullName>
    </recommendedName>
</protein>
<dbReference type="InterPro" id="IPR049237">
    <property type="entry name" value="DUF2264_C"/>
</dbReference>
<organism evidence="3 4">
    <name type="scientific">Amphibacillus marinus</name>
    <dbReference type="NCBI Taxonomy" id="872970"/>
    <lineage>
        <taxon>Bacteria</taxon>
        <taxon>Bacillati</taxon>
        <taxon>Bacillota</taxon>
        <taxon>Bacilli</taxon>
        <taxon>Bacillales</taxon>
        <taxon>Bacillaceae</taxon>
        <taxon>Amphibacillus</taxon>
    </lineage>
</organism>
<dbReference type="Pfam" id="PF20938">
    <property type="entry name" value="DUF2264_C"/>
    <property type="match status" value="1"/>
</dbReference>
<dbReference type="Pfam" id="PF10022">
    <property type="entry name" value="DUF2264"/>
    <property type="match status" value="1"/>
</dbReference>
<dbReference type="PANTHER" id="PTHR35339">
    <property type="entry name" value="LINALOOL DEHYDRATASE_ISOMERASE DOMAIN-CONTAINING PROTEIN"/>
    <property type="match status" value="1"/>
</dbReference>
<dbReference type="OrthoDB" id="9813465at2"/>
<name>A0A1H8IPZ9_9BACI</name>
<reference evidence="3 4" key="1">
    <citation type="submission" date="2016-10" db="EMBL/GenBank/DDBJ databases">
        <authorList>
            <person name="de Groot N.N."/>
        </authorList>
    </citation>
    <scope>NUCLEOTIDE SEQUENCE [LARGE SCALE GENOMIC DNA]</scope>
    <source>
        <strain evidence="3 4">CGMCC 1.10434</strain>
    </source>
</reference>
<dbReference type="PANTHER" id="PTHR35339:SF4">
    <property type="entry name" value="LINALOOL DEHYDRATASE_ISOMERASE DOMAIN-CONTAINING PROTEIN"/>
    <property type="match status" value="1"/>
</dbReference>
<evidence type="ECO:0000313" key="3">
    <source>
        <dbReference type="EMBL" id="SEN70441.1"/>
    </source>
</evidence>
<proteinExistence type="predicted"/>
<sequence>MFSLDNHKFETKQDYQDALIKLLNPLKRYYAEDCTSINLIATGAGHTRKTIGIEAFLRVLWGVVPLLSGGGDHKHATRLIEGIRNGTNPSHPNYWGEVTDYDQLIVEMAAIGYGLILAPDYFWSALSVEERERLVAWLSQVNKVKAHDCNWLFFAVLVNLGLKQIGVAYSQSTIEINLARIEDFYLAEGWYKDGIDAHIDYYTPFAIHFYSLIYAQVMENEDPERALRYKKRAKKFAQTFVNWFSTEGQAIPYGRSLTYRFSQIAFFTAYIYADVDATDLPWIKGLITSHFQYWFEQPLLNGDGTLSVGYTYPNLTMSENYNGPGSPYWALKSFLILALPDEHPFWQLPVASLPVEAGLHVDQIAEQTIVRSEDLKHVVLFPSGYHHTNYHTHTAAKYEKFSYSTHFAFSVPKSEWTLAQGAFDSMLAVSEQDEYFRVKRQVIEKTYTELYLYMKWQPWPDVTIQTWIIPGLPWHVRIHCIKNNRQIRFADGGYALGTGISATFKQTEVSQAYYLQSATGLVGATSISGAGQSQYLQPNSNTNLVATNTVLPYVGGDLACGEHWLVHGFFGDPNPNGVDQEVPRLIKEKQLLLNNNIIELNFLNSFK</sequence>
<evidence type="ECO:0000313" key="4">
    <source>
        <dbReference type="Proteomes" id="UP000199300"/>
    </source>
</evidence>
<accession>A0A1H8IPZ9</accession>
<feature type="domain" description="DUF2264" evidence="1">
    <location>
        <begin position="11"/>
        <end position="349"/>
    </location>
</feature>
<dbReference type="InterPro" id="IPR049349">
    <property type="entry name" value="DUF2264_N"/>
</dbReference>
<dbReference type="PIRSF" id="PIRSF014753">
    <property type="entry name" value="UCP014753"/>
    <property type="match status" value="1"/>
</dbReference>
<dbReference type="EMBL" id="FODJ01000001">
    <property type="protein sequence ID" value="SEN70441.1"/>
    <property type="molecule type" value="Genomic_DNA"/>
</dbReference>
<dbReference type="AlphaFoldDB" id="A0A1H8IPZ9"/>
<dbReference type="InterPro" id="IPR016624">
    <property type="entry name" value="UCP014753"/>
</dbReference>
<evidence type="ECO:0000259" key="1">
    <source>
        <dbReference type="Pfam" id="PF10022"/>
    </source>
</evidence>
<gene>
    <name evidence="3" type="ORF">SAMN04488134_101681</name>
</gene>
<keyword evidence="4" id="KW-1185">Reference proteome</keyword>
<evidence type="ECO:0008006" key="5">
    <source>
        <dbReference type="Google" id="ProtNLM"/>
    </source>
</evidence>
<feature type="domain" description="DUF2264" evidence="2">
    <location>
        <begin position="373"/>
        <end position="575"/>
    </location>
</feature>